<dbReference type="InterPro" id="IPR027417">
    <property type="entry name" value="P-loop_NTPase"/>
</dbReference>
<evidence type="ECO:0000313" key="8">
    <source>
        <dbReference type="Proteomes" id="UP000481583"/>
    </source>
</evidence>
<dbReference type="Gene3D" id="3.40.50.300">
    <property type="entry name" value="P-loop containing nucleotide triphosphate hydrolases"/>
    <property type="match status" value="4"/>
</dbReference>
<dbReference type="InterPro" id="IPR023837">
    <property type="entry name" value="EccCb-like_Actinobacteria"/>
</dbReference>
<proteinExistence type="predicted"/>
<dbReference type="Pfam" id="PF00656">
    <property type="entry name" value="Peptidase_C14"/>
    <property type="match status" value="1"/>
</dbReference>
<dbReference type="InterPro" id="IPR002543">
    <property type="entry name" value="FtsK_dom"/>
</dbReference>
<evidence type="ECO:0000259" key="5">
    <source>
        <dbReference type="PROSITE" id="PS50222"/>
    </source>
</evidence>
<accession>A0A6G4TU85</accession>
<keyword evidence="2 4" id="KW-0547">Nucleotide-binding</keyword>
<dbReference type="PROSITE" id="PS50222">
    <property type="entry name" value="EF_HAND_2"/>
    <property type="match status" value="1"/>
</dbReference>
<evidence type="ECO:0000256" key="4">
    <source>
        <dbReference type="PROSITE-ProRule" id="PRU00289"/>
    </source>
</evidence>
<dbReference type="InterPro" id="IPR011600">
    <property type="entry name" value="Pept_C14_caspase"/>
</dbReference>
<dbReference type="SMART" id="SM00382">
    <property type="entry name" value="AAA"/>
    <property type="match status" value="4"/>
</dbReference>
<feature type="domain" description="FtsK" evidence="6">
    <location>
        <begin position="1251"/>
        <end position="1432"/>
    </location>
</feature>
<feature type="binding site" evidence="4">
    <location>
        <begin position="1268"/>
        <end position="1275"/>
    </location>
    <ligand>
        <name>ATP</name>
        <dbReference type="ChEBI" id="CHEBI:30616"/>
    </ligand>
</feature>
<dbReference type="GO" id="GO:0003677">
    <property type="term" value="F:DNA binding"/>
    <property type="evidence" value="ECO:0007669"/>
    <property type="project" value="InterPro"/>
</dbReference>
<dbReference type="InterPro" id="IPR029030">
    <property type="entry name" value="Caspase-like_dom_sf"/>
</dbReference>
<feature type="domain" description="FtsK" evidence="6">
    <location>
        <begin position="309"/>
        <end position="500"/>
    </location>
</feature>
<dbReference type="SUPFAM" id="SSF52540">
    <property type="entry name" value="P-loop containing nucleoside triphosphate hydrolases"/>
    <property type="match status" value="4"/>
</dbReference>
<organism evidence="7 8">
    <name type="scientific">Streptomyces coryli</name>
    <dbReference type="NCBI Taxonomy" id="1128680"/>
    <lineage>
        <taxon>Bacteria</taxon>
        <taxon>Bacillati</taxon>
        <taxon>Actinomycetota</taxon>
        <taxon>Actinomycetes</taxon>
        <taxon>Kitasatosporales</taxon>
        <taxon>Streptomycetaceae</taxon>
        <taxon>Streptomyces</taxon>
    </lineage>
</organism>
<dbReference type="InterPro" id="IPR003593">
    <property type="entry name" value="AAA+_ATPase"/>
</dbReference>
<evidence type="ECO:0000259" key="6">
    <source>
        <dbReference type="PROSITE" id="PS50901"/>
    </source>
</evidence>
<dbReference type="GO" id="GO:0005524">
    <property type="term" value="F:ATP binding"/>
    <property type="evidence" value="ECO:0007669"/>
    <property type="project" value="UniProtKB-UniRule"/>
</dbReference>
<feature type="binding site" evidence="4">
    <location>
        <begin position="980"/>
        <end position="987"/>
    </location>
    <ligand>
        <name>ATP</name>
        <dbReference type="ChEBI" id="CHEBI:30616"/>
    </ligand>
</feature>
<feature type="domain" description="FtsK" evidence="6">
    <location>
        <begin position="607"/>
        <end position="807"/>
    </location>
</feature>
<evidence type="ECO:0000256" key="2">
    <source>
        <dbReference type="ARBA" id="ARBA00022741"/>
    </source>
</evidence>
<dbReference type="GO" id="GO:0004197">
    <property type="term" value="F:cysteine-type endopeptidase activity"/>
    <property type="evidence" value="ECO:0007669"/>
    <property type="project" value="InterPro"/>
</dbReference>
<dbReference type="Gene3D" id="3.40.50.1460">
    <property type="match status" value="1"/>
</dbReference>
<dbReference type="InterPro" id="IPR002048">
    <property type="entry name" value="EF_hand_dom"/>
</dbReference>
<dbReference type="NCBIfam" id="TIGR03925">
    <property type="entry name" value="T7SS_EccC_b"/>
    <property type="match status" value="1"/>
</dbReference>
<dbReference type="PANTHER" id="PTHR22683">
    <property type="entry name" value="SPORULATION PROTEIN RELATED"/>
    <property type="match status" value="1"/>
</dbReference>
<name>A0A6G4TU85_9ACTN</name>
<gene>
    <name evidence="7" type="primary">eccCb</name>
    <name evidence="7" type="ORF">G5C51_05890</name>
</gene>
<dbReference type="PROSITE" id="PS50901">
    <property type="entry name" value="FTSK"/>
    <property type="match status" value="4"/>
</dbReference>
<feature type="domain" description="FtsK" evidence="6">
    <location>
        <begin position="962"/>
        <end position="1155"/>
    </location>
</feature>
<dbReference type="EMBL" id="JAAKZV010000014">
    <property type="protein sequence ID" value="NGN63434.1"/>
    <property type="molecule type" value="Genomic_DNA"/>
</dbReference>
<feature type="binding site" evidence="4">
    <location>
        <begin position="327"/>
        <end position="334"/>
    </location>
    <ligand>
        <name>ATP</name>
        <dbReference type="ChEBI" id="CHEBI:30616"/>
    </ligand>
</feature>
<dbReference type="Proteomes" id="UP000481583">
    <property type="component" value="Unassembled WGS sequence"/>
</dbReference>
<dbReference type="PANTHER" id="PTHR22683:SF1">
    <property type="entry name" value="TYPE VII SECRETION SYSTEM PROTEIN ESSC"/>
    <property type="match status" value="1"/>
</dbReference>
<dbReference type="GO" id="GO:0006508">
    <property type="term" value="P:proteolysis"/>
    <property type="evidence" value="ECO:0007669"/>
    <property type="project" value="InterPro"/>
</dbReference>
<comment type="caution">
    <text evidence="7">The sequence shown here is derived from an EMBL/GenBank/DDBJ whole genome shotgun (WGS) entry which is preliminary data.</text>
</comment>
<feature type="binding site" evidence="4">
    <location>
        <begin position="630"/>
        <end position="637"/>
    </location>
    <ligand>
        <name>ATP</name>
        <dbReference type="ChEBI" id="CHEBI:30616"/>
    </ligand>
</feature>
<keyword evidence="3 4" id="KW-0067">ATP-binding</keyword>
<dbReference type="InterPro" id="IPR018247">
    <property type="entry name" value="EF_Hand_1_Ca_BS"/>
</dbReference>
<dbReference type="Pfam" id="PF01580">
    <property type="entry name" value="FtsK_SpoIIIE"/>
    <property type="match status" value="3"/>
</dbReference>
<protein>
    <submittedName>
        <fullName evidence="7">Type VII secretion protein EccCb</fullName>
    </submittedName>
</protein>
<dbReference type="SUPFAM" id="SSF52129">
    <property type="entry name" value="Caspase-like"/>
    <property type="match status" value="1"/>
</dbReference>
<keyword evidence="1" id="KW-0677">Repeat</keyword>
<sequence length="1464" mass="158090">MAGRRIALLIATDGYADPGLSKLRTPTRSAHELEAILLDEAVGRFDLVRTLTNRPKEEIEREIEELLSDRSPEDLVLLYFACHGIRNDTDRLFFATTGTDLKRPHTTAVRADFIHQLLDESDARSKVILLDCCYSGLFHRGIPMSDSAVDVNSALGGRGTFVVTAATALEYAYEGDQLTMNQARPGGSRFTAAVIEGLSTGHADLDGDGFITPDDLYTYVHDAVVNQSGPEQTPTKSGQCEGQVTLAYAARPGGPGGPVSGALRTDELLLGDLLPPPVDTMDRGFICDAWEGASRLLVPIGRLAAGFGGTPVCLDLSGREGNAGIVGRLGSGKTTLLRSAIMSLALTHTPHEVEFYLLEGAVNRLGALRSTPHIKGIAAAHEGAKVAEILSALKHELDARRAMFRDLDIDSVEEFRERRASEGLAWDRGTDVFLVVDGWLDFHWEIEGFADEVQRLINAGLNYGVHLIVSARRWSDVDADLRSLLGARIELPLDDPQTSLIDTGLAANVGVGWALMHGRRIRVAVPQLEPVTGPVQARQALVDLTRRMRDRWSEHATESAPGRAPDNPSFTELLGLGDPAEIDPARTWRPLPPAERLRVPIGVAEDGSPVVLDLKEAALEGMGPHGLCVGATGTGKSELLRALVLGLAATHSPETLNFILADFKGGATFAGMSHLPHVAAVLTNLSDDLTLVDRMEEAVAGELARRQELLRAAGNFANIQDYQRACDAAEPLTPLPTLVLVIDEFDEMQSARPAFIDMFIQIGRIGRSLGVHLLLASQRLEEGKLRGLDTYLSYRIAFRTFSAAESRTAIGVPDAYHLPSLPGSGYLTYGSDERVRFRAPYVSGVYRAPDLAPPTPDPDFVLAQPRTIFGPPSGATMPPLPPGYDVVVHGDSLLDVIVQRLEGAGPPAHQVWLPPLDAPPSLDELLPGLEVMEGRGLAAPHAPRGRLTVPLGLIDKPFEQRRDGLWLDFSAAAGHMQLIGGPQSGKSTLLRTLIAAFALTHTPEEVQFYGLDFGGGGMSAMAGLPHMGGVASRLEPELVQRTVIEVQGILNRREKFFHARGIDSIGTFRRLRARGEIDVQDHPWGDVFLVIDGWKTFRTDYEDLDPIVTDIAARGLGFGIHVIIAAARPIEVRSALKDHLGNRLELRLGDPMDSEFDRKVAVNVPAGLPGRGLTPQRQHFLAAVPRIDGLTSSDDLPHATALLCQKAAEAWHGPAAPRVRLLPRVLPAAELPRGDAQPERGIAFGIDETNLEPVFADFEREPFFLVLGDDECGKTNLLKLLTQQLTARYDEDELVLAVFDPRRGLRGTVPDSYLGGYAHNPKLAAGLAGGIAGELEKRLPGAEDLNAGPGEFSGPRVVILVDDYDILTTAGQRPLESFLPYIPVAGDIGLHFVVTRRVAGSSRAMYEPFLAGLRESGATALVMAGERGEGQLFPGLYPSHQPPGRGSLVRRGRSPQLIQTALAD</sequence>
<dbReference type="GO" id="GO:0005509">
    <property type="term" value="F:calcium ion binding"/>
    <property type="evidence" value="ECO:0007669"/>
    <property type="project" value="InterPro"/>
</dbReference>
<keyword evidence="8" id="KW-1185">Reference proteome</keyword>
<feature type="domain" description="EF-hand" evidence="5">
    <location>
        <begin position="202"/>
        <end position="226"/>
    </location>
</feature>
<reference evidence="7 8" key="1">
    <citation type="submission" date="2020-02" db="EMBL/GenBank/DDBJ databases">
        <title>Whole-genome analyses of novel actinobacteria.</title>
        <authorList>
            <person name="Sahin N."/>
        </authorList>
    </citation>
    <scope>NUCLEOTIDE SEQUENCE [LARGE SCALE GENOMIC DNA]</scope>
    <source>
        <strain evidence="7 8">A7024</strain>
    </source>
</reference>
<dbReference type="RefSeq" id="WP_165232797.1">
    <property type="nucleotide sequence ID" value="NZ_JAAKZV010000014.1"/>
</dbReference>
<evidence type="ECO:0000256" key="3">
    <source>
        <dbReference type="ARBA" id="ARBA00022840"/>
    </source>
</evidence>
<evidence type="ECO:0000313" key="7">
    <source>
        <dbReference type="EMBL" id="NGN63434.1"/>
    </source>
</evidence>
<dbReference type="NCBIfam" id="NF047832">
    <property type="entry name" value="caspase_w_EACC1"/>
    <property type="match status" value="1"/>
</dbReference>
<dbReference type="PROSITE" id="PS00018">
    <property type="entry name" value="EF_HAND_1"/>
    <property type="match status" value="1"/>
</dbReference>
<evidence type="ECO:0000256" key="1">
    <source>
        <dbReference type="ARBA" id="ARBA00022737"/>
    </source>
</evidence>
<dbReference type="InterPro" id="IPR050206">
    <property type="entry name" value="FtsK/SpoIIIE/SftA"/>
</dbReference>